<reference evidence="1" key="1">
    <citation type="submission" date="2020-08" db="EMBL/GenBank/DDBJ databases">
        <title>Plant Genome Project.</title>
        <authorList>
            <person name="Zhang R.-G."/>
        </authorList>
    </citation>
    <scope>NUCLEOTIDE SEQUENCE</scope>
    <source>
        <strain evidence="1">WSP0</strain>
        <tissue evidence="1">Leaf</tissue>
    </source>
</reference>
<name>A0AAV6J4S1_9ERIC</name>
<gene>
    <name evidence="1" type="ORF">RHGRI_027776</name>
</gene>
<evidence type="ECO:0000313" key="1">
    <source>
        <dbReference type="EMBL" id="KAG5533704.1"/>
    </source>
</evidence>
<accession>A0AAV6J4S1</accession>
<protein>
    <submittedName>
        <fullName evidence="1">Uncharacterized protein</fullName>
    </submittedName>
</protein>
<dbReference type="AlphaFoldDB" id="A0AAV6J4S1"/>
<sequence>MQVVDFPACIPKAASSKSAIAERSRESVSVLENGSTSEAFFLVMSPKLEKLIDEILDTRNAPSQWFAMASLKPNLHHRSYTLCGSFAVANCLQSHVSELGICACLRSHGG</sequence>
<organism evidence="1 2">
    <name type="scientific">Rhododendron griersonianum</name>
    <dbReference type="NCBI Taxonomy" id="479676"/>
    <lineage>
        <taxon>Eukaryota</taxon>
        <taxon>Viridiplantae</taxon>
        <taxon>Streptophyta</taxon>
        <taxon>Embryophyta</taxon>
        <taxon>Tracheophyta</taxon>
        <taxon>Spermatophyta</taxon>
        <taxon>Magnoliopsida</taxon>
        <taxon>eudicotyledons</taxon>
        <taxon>Gunneridae</taxon>
        <taxon>Pentapetalae</taxon>
        <taxon>asterids</taxon>
        <taxon>Ericales</taxon>
        <taxon>Ericaceae</taxon>
        <taxon>Ericoideae</taxon>
        <taxon>Rhodoreae</taxon>
        <taxon>Rhododendron</taxon>
    </lineage>
</organism>
<dbReference type="Proteomes" id="UP000823749">
    <property type="component" value="Chromosome 9"/>
</dbReference>
<proteinExistence type="predicted"/>
<dbReference type="EMBL" id="JACTNZ010000009">
    <property type="protein sequence ID" value="KAG5533704.1"/>
    <property type="molecule type" value="Genomic_DNA"/>
</dbReference>
<keyword evidence="2" id="KW-1185">Reference proteome</keyword>
<evidence type="ECO:0000313" key="2">
    <source>
        <dbReference type="Proteomes" id="UP000823749"/>
    </source>
</evidence>
<comment type="caution">
    <text evidence="1">The sequence shown here is derived from an EMBL/GenBank/DDBJ whole genome shotgun (WGS) entry which is preliminary data.</text>
</comment>